<feature type="region of interest" description="Disordered" evidence="1">
    <location>
        <begin position="160"/>
        <end position="180"/>
    </location>
</feature>
<name>A0A0F9FUR2_9ZZZZ</name>
<evidence type="ECO:0008006" key="3">
    <source>
        <dbReference type="Google" id="ProtNLM"/>
    </source>
</evidence>
<evidence type="ECO:0000256" key="1">
    <source>
        <dbReference type="SAM" id="MobiDB-lite"/>
    </source>
</evidence>
<dbReference type="Pfam" id="PF07592">
    <property type="entry name" value="DDE_Tnp_ISAZ013"/>
    <property type="match status" value="1"/>
</dbReference>
<reference evidence="2" key="1">
    <citation type="journal article" date="2015" name="Nature">
        <title>Complex archaea that bridge the gap between prokaryotes and eukaryotes.</title>
        <authorList>
            <person name="Spang A."/>
            <person name="Saw J.H."/>
            <person name="Jorgensen S.L."/>
            <person name="Zaremba-Niedzwiedzka K."/>
            <person name="Martijn J."/>
            <person name="Lind A.E."/>
            <person name="van Eijk R."/>
            <person name="Schleper C."/>
            <person name="Guy L."/>
            <person name="Ettema T.J."/>
        </authorList>
    </citation>
    <scope>NUCLEOTIDE SEQUENCE</scope>
</reference>
<gene>
    <name evidence="2" type="ORF">LCGC14_1988800</name>
</gene>
<sequence length="299" mass="34031">PRQAERMFGWSRNTVELGLNELRTGITCLVDSAKGANRKTEEKLPQLEEDIRSLAEPQSQQDPKFQSPFKYSRMTAKAMRRALIDKKGWKDEELPCEKTIGNILNRLGYRLRRVQKAKPIKKVRQTDDIFANVERENQASDEREDSLRISIDGKAELKLGDFSRGGKSRGQEATKASDHDMEAAEKLVPFGILDVLGGLFTIIFGTSRETSDYIADCLQQWWDALQLGLHKKNRSWLSARTSSHNPGFPNQSTIPPPFAQQTPLALVLPYQRTAQNIFSVWFRQSTSLQDELLIRKIQG</sequence>
<organism evidence="2">
    <name type="scientific">marine sediment metagenome</name>
    <dbReference type="NCBI Taxonomy" id="412755"/>
    <lineage>
        <taxon>unclassified sequences</taxon>
        <taxon>metagenomes</taxon>
        <taxon>ecological metagenomes</taxon>
    </lineage>
</organism>
<comment type="caution">
    <text evidence="2">The sequence shown here is derived from an EMBL/GenBank/DDBJ whole genome shotgun (WGS) entry which is preliminary data.</text>
</comment>
<dbReference type="AlphaFoldDB" id="A0A0F9FUR2"/>
<dbReference type="EMBL" id="LAZR01022387">
    <property type="protein sequence ID" value="KKL82031.1"/>
    <property type="molecule type" value="Genomic_DNA"/>
</dbReference>
<evidence type="ECO:0000313" key="2">
    <source>
        <dbReference type="EMBL" id="KKL82031.1"/>
    </source>
</evidence>
<protein>
    <recommendedName>
        <fullName evidence="3">ISAzo13 family transposase</fullName>
    </recommendedName>
</protein>
<dbReference type="InterPro" id="IPR011518">
    <property type="entry name" value="Transposase_36"/>
</dbReference>
<accession>A0A0F9FUR2</accession>
<feature type="compositionally biased region" description="Basic and acidic residues" evidence="1">
    <location>
        <begin position="169"/>
        <end position="180"/>
    </location>
</feature>
<feature type="non-terminal residue" evidence="2">
    <location>
        <position position="1"/>
    </location>
</feature>
<proteinExistence type="predicted"/>